<evidence type="ECO:0000256" key="1">
    <source>
        <dbReference type="ARBA" id="ARBA00000681"/>
    </source>
</evidence>
<evidence type="ECO:0000256" key="2">
    <source>
        <dbReference type="ARBA" id="ARBA00004851"/>
    </source>
</evidence>
<evidence type="ECO:0000256" key="8">
    <source>
        <dbReference type="ARBA" id="ARBA00023295"/>
    </source>
</evidence>
<evidence type="ECO:0000313" key="14">
    <source>
        <dbReference type="EMBL" id="MCR2806853.1"/>
    </source>
</evidence>
<accession>A0A9X2MVV7</accession>
<dbReference type="SMART" id="SM00633">
    <property type="entry name" value="Glyco_10"/>
    <property type="match status" value="1"/>
</dbReference>
<comment type="pathway">
    <text evidence="2">Glycan degradation; xylan degradation.</text>
</comment>
<keyword evidence="6 10" id="KW-0378">Hydrolase</keyword>
<organism evidence="14 15">
    <name type="scientific">Paenibacillus soyae</name>
    <dbReference type="NCBI Taxonomy" id="2969249"/>
    <lineage>
        <taxon>Bacteria</taxon>
        <taxon>Bacillati</taxon>
        <taxon>Bacillota</taxon>
        <taxon>Bacilli</taxon>
        <taxon>Bacillales</taxon>
        <taxon>Paenibacillaceae</taxon>
        <taxon>Paenibacillus</taxon>
    </lineage>
</organism>
<reference evidence="14" key="1">
    <citation type="submission" date="2022-08" db="EMBL/GenBank/DDBJ databases">
        <title>The genomic sequence of strain Paenibacillus sp. SCIV0701.</title>
        <authorList>
            <person name="Zhao H."/>
        </authorList>
    </citation>
    <scope>NUCLEOTIDE SEQUENCE</scope>
    <source>
        <strain evidence="14">SCIV0701</strain>
    </source>
</reference>
<evidence type="ECO:0000259" key="12">
    <source>
        <dbReference type="PROSITE" id="PS51272"/>
    </source>
</evidence>
<keyword evidence="5" id="KW-0677">Repeat</keyword>
<dbReference type="SUPFAM" id="SSF49344">
    <property type="entry name" value="CBD9-like"/>
    <property type="match status" value="2"/>
</dbReference>
<evidence type="ECO:0000256" key="6">
    <source>
        <dbReference type="ARBA" id="ARBA00022801"/>
    </source>
</evidence>
<dbReference type="GO" id="GO:0045493">
    <property type="term" value="P:xylan catabolic process"/>
    <property type="evidence" value="ECO:0007669"/>
    <property type="project" value="UniProtKB-KW"/>
</dbReference>
<evidence type="ECO:0000256" key="7">
    <source>
        <dbReference type="ARBA" id="ARBA00023277"/>
    </source>
</evidence>
<feature type="domain" description="GH10" evidence="13">
    <location>
        <begin position="189"/>
        <end position="521"/>
    </location>
</feature>
<dbReference type="Gene3D" id="2.60.40.1190">
    <property type="match status" value="2"/>
</dbReference>
<keyword evidence="15" id="KW-1185">Reference proteome</keyword>
<sequence>MNRWKGILSCVMAIMLVMTSAAIAPHEAKAEGESLASDFEDNTLQGWSGRASTVKLSVAEGIANSGTRSLLVAGRTSGWHGPQLSLSSYMQTGQNYALSAWVRLPAETTDAPVSMLIQRTTDGTNHYEPVATKTVNANGWVKLEGEYKLTQASENVMVYLESFDNPELSFYVDDFLIEPAAEPEPIVIEEDIPNLKDVYKDQFLLGSSLLVNEIADPDGPDADLLKKHFNSLTPGNELKWDATEPVEGQFNFTRADRIVDFAVENGIPVRGHTLIWHSQTPNWVFYDENGELVSKEVLFERMKNHIDEVMGRYKGKIYAWDVVNEVIEVGDKQPNGLRNSPWYQIAGEEYIEKAFEYAHAADPAAVLYINDYNTHIADKRQALYDLIKRLQAKGIPVEGVGHQTHIGIEYPAVQELDDMIGAFRDLGIEQQVTEMDMSVYTNDSQSYETFSEELQLQQAYRYQAIFDVFKKHADQLTAVIFWGKDDANTWLRTFPVARNNWPLLFDERLQAKLAYWAIVDPTKLPVQMKDAMGRQGSVVIDGVQEQAWNRTPSVQVSKAGIEKFSFRTLWEENRLNVLVHVSDSTIQAGDKVEIFVDGNNGKTEVYEADDFKYSFSRSGTSAPAGTVLKTAEKVTGYLMEASIPLEGAAIGREIGFDVRIVDGADDSPALQSWNDTTNEQDSDTSKFGVLTLAEGALATEAMRGTPVIDGEKDAAWQPAGEIATDRFVIGESGASAKVRTLWDDERLYVWAEVTDPLLFKESANAHEQDSIEIFVDQNNAATTIYQADDGQYRINFDNEPSTNPGSKSSKLTSATKLTATGYIVEASILLDAVQPAAGGAIGFDVQVNDDRDGDGTRDSVSIWNDRSGLSWQNTSGYGVLTFAEEEDEPGTGNPYVPPVVPTVPSAVLTDAEFADALEEAVGGKLTIEAEASNAGSVTLELTGKQLQQAEEAGIKVIVIRTELAVLQLPISLMQTSASGNTAKLSVRKVDSAKLPQSVRDEIGDNAVLDFTLTVDGKNVTSFGNGQSVRVSMPYDLKPGEKPGQVVVYYIAEDGKLETIKNAHYNPSTGRVAFKTTHFSQFAAAENDITFSDLNKAAWARDAIEALAARGIVQGVSEASFAPNAEVTREQFIHLLVQTLELEAEGEGGSFTDVASGSYYEASVAAAAELGIVKGMPDGRFGVGEAISREDMAIMVYNAIGETGVSLPGNVDDRTFGDEAAIAEYARKAVAGLASAGIVNGKPGNVFDPAGVTTRAEAAVLLYRLLELGLTQD</sequence>
<dbReference type="InterPro" id="IPR044846">
    <property type="entry name" value="GH10"/>
</dbReference>
<keyword evidence="9 10" id="KW-0624">Polysaccharide degradation</keyword>
<dbReference type="InterPro" id="IPR017853">
    <property type="entry name" value="GH"/>
</dbReference>
<gene>
    <name evidence="14" type="ORF">NQZ67_23495</name>
</gene>
<dbReference type="Pfam" id="PF06452">
    <property type="entry name" value="CBM9_1"/>
    <property type="match status" value="2"/>
</dbReference>
<evidence type="ECO:0000259" key="13">
    <source>
        <dbReference type="PROSITE" id="PS51760"/>
    </source>
</evidence>
<keyword evidence="4" id="KW-0858">Xylan degradation</keyword>
<dbReference type="EC" id="3.2.1.8" evidence="10"/>
<dbReference type="PROSITE" id="PS51272">
    <property type="entry name" value="SLH"/>
    <property type="match status" value="3"/>
</dbReference>
<evidence type="ECO:0000256" key="5">
    <source>
        <dbReference type="ARBA" id="ARBA00022737"/>
    </source>
</evidence>
<dbReference type="PROSITE" id="PS51760">
    <property type="entry name" value="GH10_2"/>
    <property type="match status" value="1"/>
</dbReference>
<comment type="catalytic activity">
    <reaction evidence="1 10">
        <text>Endohydrolysis of (1-&gt;4)-beta-D-xylosidic linkages in xylans.</text>
        <dbReference type="EC" id="3.2.1.8"/>
    </reaction>
</comment>
<evidence type="ECO:0000256" key="3">
    <source>
        <dbReference type="ARBA" id="ARBA00007495"/>
    </source>
</evidence>
<dbReference type="AlphaFoldDB" id="A0A9X2MVV7"/>
<dbReference type="GO" id="GO:0031176">
    <property type="term" value="F:endo-1,4-beta-xylanase activity"/>
    <property type="evidence" value="ECO:0007669"/>
    <property type="project" value="UniProtKB-EC"/>
</dbReference>
<proteinExistence type="inferred from homology"/>
<dbReference type="InterPro" id="IPR001119">
    <property type="entry name" value="SLH_dom"/>
</dbReference>
<dbReference type="PANTHER" id="PTHR31490:SF90">
    <property type="entry name" value="ENDO-1,4-BETA-XYLANASE A"/>
    <property type="match status" value="1"/>
</dbReference>
<dbReference type="Gene3D" id="2.60.120.260">
    <property type="entry name" value="Galactose-binding domain-like"/>
    <property type="match status" value="1"/>
</dbReference>
<comment type="similarity">
    <text evidence="3 10">Belongs to the glycosyl hydrolase 10 (cellulase F) family.</text>
</comment>
<dbReference type="CDD" id="cd00005">
    <property type="entry name" value="CBM9_like_1"/>
    <property type="match status" value="1"/>
</dbReference>
<dbReference type="PANTHER" id="PTHR31490">
    <property type="entry name" value="GLYCOSYL HYDROLASE"/>
    <property type="match status" value="1"/>
</dbReference>
<dbReference type="GO" id="GO:0030246">
    <property type="term" value="F:carbohydrate binding"/>
    <property type="evidence" value="ECO:0007669"/>
    <property type="project" value="InterPro"/>
</dbReference>
<dbReference type="Pfam" id="PF02018">
    <property type="entry name" value="CBM_4_9"/>
    <property type="match status" value="1"/>
</dbReference>
<feature type="domain" description="SLH" evidence="12">
    <location>
        <begin position="1212"/>
        <end position="1272"/>
    </location>
</feature>
<dbReference type="InterPro" id="IPR010502">
    <property type="entry name" value="Carb-bd_dom_fam9"/>
</dbReference>
<feature type="domain" description="SLH" evidence="12">
    <location>
        <begin position="1086"/>
        <end position="1149"/>
    </location>
</feature>
<dbReference type="SUPFAM" id="SSF51445">
    <property type="entry name" value="(Trans)glycosidases"/>
    <property type="match status" value="1"/>
</dbReference>
<dbReference type="EMBL" id="JANIPJ010000020">
    <property type="protein sequence ID" value="MCR2806853.1"/>
    <property type="molecule type" value="Genomic_DNA"/>
</dbReference>
<keyword evidence="8 10" id="KW-0326">Glycosidase</keyword>
<evidence type="ECO:0000256" key="11">
    <source>
        <dbReference type="SAM" id="SignalP"/>
    </source>
</evidence>
<dbReference type="InterPro" id="IPR008979">
    <property type="entry name" value="Galactose-bd-like_sf"/>
</dbReference>
<feature type="chain" id="PRO_5040798601" description="Beta-xylanase" evidence="11">
    <location>
        <begin position="24"/>
        <end position="1272"/>
    </location>
</feature>
<evidence type="ECO:0000256" key="9">
    <source>
        <dbReference type="ARBA" id="ARBA00023326"/>
    </source>
</evidence>
<protein>
    <recommendedName>
        <fullName evidence="10">Beta-xylanase</fullName>
        <ecNumber evidence="10">3.2.1.8</ecNumber>
    </recommendedName>
</protein>
<evidence type="ECO:0000256" key="4">
    <source>
        <dbReference type="ARBA" id="ARBA00022651"/>
    </source>
</evidence>
<keyword evidence="7 10" id="KW-0119">Carbohydrate metabolism</keyword>
<evidence type="ECO:0000256" key="10">
    <source>
        <dbReference type="RuleBase" id="RU361174"/>
    </source>
</evidence>
<comment type="caution">
    <text evidence="14">The sequence shown here is derived from an EMBL/GenBank/DDBJ whole genome shotgun (WGS) entry which is preliminary data.</text>
</comment>
<feature type="signal peptide" evidence="11">
    <location>
        <begin position="1"/>
        <end position="23"/>
    </location>
</feature>
<feature type="domain" description="SLH" evidence="12">
    <location>
        <begin position="1150"/>
        <end position="1209"/>
    </location>
</feature>
<keyword evidence="11" id="KW-0732">Signal</keyword>
<dbReference type="Pfam" id="PF00331">
    <property type="entry name" value="Glyco_hydro_10"/>
    <property type="match status" value="1"/>
</dbReference>
<dbReference type="InterPro" id="IPR001000">
    <property type="entry name" value="GH10_dom"/>
</dbReference>
<name>A0A9X2MVV7_9BACL</name>
<dbReference type="PRINTS" id="PR00134">
    <property type="entry name" value="GLHYDRLASE10"/>
</dbReference>
<evidence type="ECO:0000313" key="15">
    <source>
        <dbReference type="Proteomes" id="UP001141950"/>
    </source>
</evidence>
<dbReference type="InterPro" id="IPR003305">
    <property type="entry name" value="CenC_carb-bd"/>
</dbReference>
<dbReference type="SUPFAM" id="SSF49785">
    <property type="entry name" value="Galactose-binding domain-like"/>
    <property type="match status" value="1"/>
</dbReference>
<dbReference type="Pfam" id="PF00395">
    <property type="entry name" value="SLH"/>
    <property type="match status" value="3"/>
</dbReference>
<dbReference type="Gene3D" id="3.20.20.80">
    <property type="entry name" value="Glycosidases"/>
    <property type="match status" value="1"/>
</dbReference>
<dbReference type="Proteomes" id="UP001141950">
    <property type="component" value="Unassembled WGS sequence"/>
</dbReference>